<protein>
    <submittedName>
        <fullName evidence="1">Uncharacterized protein</fullName>
    </submittedName>
</protein>
<evidence type="ECO:0000313" key="1">
    <source>
        <dbReference type="EMBL" id="WQF85242.1"/>
    </source>
</evidence>
<sequence>MLGHFFSEHMDERYILKSVVGQPAEGLCVLKRFPDSIILAKVIRMSDCSHLTAKVIPGPLTTHGLMETVSPAIYTGSMIGVVPPKV</sequence>
<reference evidence="2" key="1">
    <citation type="journal article" date="2023" name="bioRxiv">
        <title>Complete genome of the Medicago anthracnose fungus, Colletotrichum destructivum, reveals a mini-chromosome-like region within a core chromosome.</title>
        <authorList>
            <person name="Lapalu N."/>
            <person name="Simon A."/>
            <person name="Lu A."/>
            <person name="Plaumann P.-L."/>
            <person name="Amselem J."/>
            <person name="Pigne S."/>
            <person name="Auger A."/>
            <person name="Koch C."/>
            <person name="Dallery J.-F."/>
            <person name="O'Connell R.J."/>
        </authorList>
    </citation>
    <scope>NUCLEOTIDE SEQUENCE [LARGE SCALE GENOMIC DNA]</scope>
    <source>
        <strain evidence="2">CBS 520.97</strain>
    </source>
</reference>
<accession>A0AAX4IPB3</accession>
<evidence type="ECO:0000313" key="2">
    <source>
        <dbReference type="Proteomes" id="UP001322277"/>
    </source>
</evidence>
<dbReference type="KEGG" id="cdet:87946758"/>
<dbReference type="EMBL" id="CP137310">
    <property type="protein sequence ID" value="WQF85242.1"/>
    <property type="molecule type" value="Genomic_DNA"/>
</dbReference>
<keyword evidence="2" id="KW-1185">Reference proteome</keyword>
<dbReference type="RefSeq" id="XP_062782465.1">
    <property type="nucleotide sequence ID" value="XM_062926414.1"/>
</dbReference>
<dbReference type="Proteomes" id="UP001322277">
    <property type="component" value="Chromosome 6"/>
</dbReference>
<dbReference type="GeneID" id="87946758"/>
<dbReference type="AlphaFoldDB" id="A0AAX4IPB3"/>
<name>A0AAX4IPB3_9PEZI</name>
<proteinExistence type="predicted"/>
<gene>
    <name evidence="1" type="ORF">CDEST_10256</name>
</gene>
<organism evidence="1 2">
    <name type="scientific">Colletotrichum destructivum</name>
    <dbReference type="NCBI Taxonomy" id="34406"/>
    <lineage>
        <taxon>Eukaryota</taxon>
        <taxon>Fungi</taxon>
        <taxon>Dikarya</taxon>
        <taxon>Ascomycota</taxon>
        <taxon>Pezizomycotina</taxon>
        <taxon>Sordariomycetes</taxon>
        <taxon>Hypocreomycetidae</taxon>
        <taxon>Glomerellales</taxon>
        <taxon>Glomerellaceae</taxon>
        <taxon>Colletotrichum</taxon>
        <taxon>Colletotrichum destructivum species complex</taxon>
    </lineage>
</organism>